<dbReference type="RefSeq" id="WP_173812971.1">
    <property type="nucleotide sequence ID" value="NZ_FNHB01000003.1"/>
</dbReference>
<dbReference type="Pfam" id="PF01979">
    <property type="entry name" value="Amidohydro_1"/>
    <property type="match status" value="1"/>
</dbReference>
<evidence type="ECO:0000256" key="1">
    <source>
        <dbReference type="ARBA" id="ARBA00001947"/>
    </source>
</evidence>
<dbReference type="PROSITE" id="PS00482">
    <property type="entry name" value="DIHYDROOROTASE_1"/>
    <property type="match status" value="1"/>
</dbReference>
<feature type="region of interest" description="Disordered" evidence="6">
    <location>
        <begin position="459"/>
        <end position="481"/>
    </location>
</feature>
<dbReference type="STRING" id="146817.SAMN04488502_103125"/>
<dbReference type="InterPro" id="IPR006680">
    <property type="entry name" value="Amidohydro-rel"/>
</dbReference>
<dbReference type="PANTHER" id="PTHR43668">
    <property type="entry name" value="ALLANTOINASE"/>
    <property type="match status" value="1"/>
</dbReference>
<keyword evidence="4" id="KW-0479">Metal-binding</keyword>
<evidence type="ECO:0000313" key="9">
    <source>
        <dbReference type="Proteomes" id="UP000214880"/>
    </source>
</evidence>
<sequence>MFNDINILNGTLIFPENSRKGHIGVTQGKISQITADARKLTPAEKSIDAAGLLVFPGFIDSHVHIRGGVFSFREDFVSASSAAAAAGITTLMEMPGCAKPASTLQNFLLRVAEVERDAWVDVALYGGAGADNLDQIVPLAAAGAIGFKTFLMPPVRGREKEFYGLCAAGPGELESVMTQVAKTGLPLTIHCEDPVIVSASTERMMAQGKNRVRDFCASRPETAEIKAVERAIRAAGQTGCRTIVAHVSSVAALAMIVKAQLAGVDIHAETCAHYLTFDSDSMDRYGVFARMKPPFRSRVNVDRLVLGYAAGQIEITGSDHAPFTRQEKLQNGTSIWRAPDGLPGLEMTLPLLFRLVEEGRLTYERIAGNTAENTARLFGLAKSKGRLEPGRDADLVLVARLETPEYLKRATLRSKARDCAVIYDGLAVRHKVMYTFVRGRLAYETGNVLPQRGQGRFLQPDSRAAAGSGTAIRNDKEKGSV</sequence>
<comment type="similarity">
    <text evidence="3">Belongs to the metallo-dependent hydrolases superfamily. DHOase family. Class I DHOase subfamily.</text>
</comment>
<accession>A0A1G9RY91</accession>
<dbReference type="AlphaFoldDB" id="A0A1G9RY91"/>
<evidence type="ECO:0000256" key="6">
    <source>
        <dbReference type="SAM" id="MobiDB-lite"/>
    </source>
</evidence>
<evidence type="ECO:0000259" key="7">
    <source>
        <dbReference type="Pfam" id="PF01979"/>
    </source>
</evidence>
<keyword evidence="9" id="KW-1185">Reference proteome</keyword>
<dbReference type="PANTHER" id="PTHR43668:SF2">
    <property type="entry name" value="ALLANTOINASE"/>
    <property type="match status" value="1"/>
</dbReference>
<gene>
    <name evidence="8" type="ORF">SAMN04488502_103125</name>
</gene>
<dbReference type="EMBL" id="FNHB01000003">
    <property type="protein sequence ID" value="SDM27465.1"/>
    <property type="molecule type" value="Genomic_DNA"/>
</dbReference>
<comment type="cofactor">
    <cofactor evidence="1">
        <name>Zn(2+)</name>
        <dbReference type="ChEBI" id="CHEBI:29105"/>
    </cofactor>
</comment>
<keyword evidence="5" id="KW-0378">Hydrolase</keyword>
<evidence type="ECO:0000256" key="2">
    <source>
        <dbReference type="ARBA" id="ARBA00002368"/>
    </source>
</evidence>
<dbReference type="InterPro" id="IPR050138">
    <property type="entry name" value="DHOase/Allantoinase_Hydrolase"/>
</dbReference>
<dbReference type="InterPro" id="IPR002195">
    <property type="entry name" value="Dihydroorotase_CS"/>
</dbReference>
<dbReference type="Gene3D" id="3.20.20.140">
    <property type="entry name" value="Metal-dependent hydrolases"/>
    <property type="match status" value="1"/>
</dbReference>
<organism evidence="8 9">
    <name type="scientific">Dendrosporobacter quercicolus</name>
    <dbReference type="NCBI Taxonomy" id="146817"/>
    <lineage>
        <taxon>Bacteria</taxon>
        <taxon>Bacillati</taxon>
        <taxon>Bacillota</taxon>
        <taxon>Negativicutes</taxon>
        <taxon>Selenomonadales</taxon>
        <taxon>Sporomusaceae</taxon>
        <taxon>Dendrosporobacter</taxon>
    </lineage>
</organism>
<dbReference type="Proteomes" id="UP000214880">
    <property type="component" value="Unassembled WGS sequence"/>
</dbReference>
<dbReference type="GO" id="GO:0004038">
    <property type="term" value="F:allantoinase activity"/>
    <property type="evidence" value="ECO:0007669"/>
    <property type="project" value="TreeGrafter"/>
</dbReference>
<dbReference type="GO" id="GO:0005737">
    <property type="term" value="C:cytoplasm"/>
    <property type="evidence" value="ECO:0007669"/>
    <property type="project" value="TreeGrafter"/>
</dbReference>
<proteinExistence type="inferred from homology"/>
<evidence type="ECO:0000256" key="5">
    <source>
        <dbReference type="ARBA" id="ARBA00022801"/>
    </source>
</evidence>
<dbReference type="Gene3D" id="2.30.40.10">
    <property type="entry name" value="Urease, subunit C, domain 1"/>
    <property type="match status" value="1"/>
</dbReference>
<dbReference type="GO" id="GO:0046872">
    <property type="term" value="F:metal ion binding"/>
    <property type="evidence" value="ECO:0007669"/>
    <property type="project" value="UniProtKB-KW"/>
</dbReference>
<evidence type="ECO:0000256" key="4">
    <source>
        <dbReference type="ARBA" id="ARBA00022723"/>
    </source>
</evidence>
<evidence type="ECO:0000313" key="8">
    <source>
        <dbReference type="EMBL" id="SDM27465.1"/>
    </source>
</evidence>
<evidence type="ECO:0000256" key="3">
    <source>
        <dbReference type="ARBA" id="ARBA00010286"/>
    </source>
</evidence>
<feature type="domain" description="Amidohydrolase-related" evidence="7">
    <location>
        <begin position="53"/>
        <end position="440"/>
    </location>
</feature>
<dbReference type="SUPFAM" id="SSF51338">
    <property type="entry name" value="Composite domain of metallo-dependent hydrolases"/>
    <property type="match status" value="1"/>
</dbReference>
<dbReference type="InterPro" id="IPR032466">
    <property type="entry name" value="Metal_Hydrolase"/>
</dbReference>
<name>A0A1G9RY91_9FIRM</name>
<dbReference type="InterPro" id="IPR011059">
    <property type="entry name" value="Metal-dep_hydrolase_composite"/>
</dbReference>
<comment type="function">
    <text evidence="2">Catalyzes the reversible cyclization of carbamoyl aspartate to dihydroorotate.</text>
</comment>
<dbReference type="SUPFAM" id="SSF51556">
    <property type="entry name" value="Metallo-dependent hydrolases"/>
    <property type="match status" value="1"/>
</dbReference>
<reference evidence="8 9" key="1">
    <citation type="submission" date="2016-10" db="EMBL/GenBank/DDBJ databases">
        <authorList>
            <person name="de Groot N.N."/>
        </authorList>
    </citation>
    <scope>NUCLEOTIDE SEQUENCE [LARGE SCALE GENOMIC DNA]</scope>
    <source>
        <strain evidence="8 9">DSM 1736</strain>
    </source>
</reference>
<protein>
    <submittedName>
        <fullName evidence="8">Dihydropyrimidinase</fullName>
    </submittedName>
</protein>
<dbReference type="GO" id="GO:0006145">
    <property type="term" value="P:purine nucleobase catabolic process"/>
    <property type="evidence" value="ECO:0007669"/>
    <property type="project" value="TreeGrafter"/>
</dbReference>